<evidence type="ECO:0000313" key="2">
    <source>
        <dbReference type="EMBL" id="EPF72110.1"/>
    </source>
</evidence>
<feature type="transmembrane region" description="Helical" evidence="1">
    <location>
        <begin position="32"/>
        <end position="52"/>
    </location>
</feature>
<evidence type="ECO:0000256" key="1">
    <source>
        <dbReference type="SAM" id="Phobius"/>
    </source>
</evidence>
<keyword evidence="1" id="KW-1133">Transmembrane helix</keyword>
<reference evidence="2 3" key="1">
    <citation type="submission" date="2013-06" db="EMBL/GenBank/DDBJ databases">
        <title>The Genome Sequence of Acinetobacter rudis CIP 110305.</title>
        <authorList>
            <consortium name="The Broad Institute Genome Sequencing Platform"/>
            <consortium name="The Broad Institute Genome Sequencing Center for Infectious Disease"/>
            <person name="Cerqueira G."/>
            <person name="Feldgarden M."/>
            <person name="Courvalin P."/>
            <person name="Perichon B."/>
            <person name="Grillot-Courvalin C."/>
            <person name="Clermont D."/>
            <person name="Rocha E."/>
            <person name="Yoon E.-J."/>
            <person name="Nemec A."/>
            <person name="Young S.K."/>
            <person name="Zeng Q."/>
            <person name="Gargeya S."/>
            <person name="Fitzgerald M."/>
            <person name="Abouelleil A."/>
            <person name="Alvarado L."/>
            <person name="Berlin A.M."/>
            <person name="Chapman S.B."/>
            <person name="Dewar J."/>
            <person name="Goldberg J."/>
            <person name="Griggs A."/>
            <person name="Gujja S."/>
            <person name="Hansen M."/>
            <person name="Howarth C."/>
            <person name="Imamovic A."/>
            <person name="Larimer J."/>
            <person name="McCowan C."/>
            <person name="Murphy C."/>
            <person name="Pearson M."/>
            <person name="Priest M."/>
            <person name="Roberts A."/>
            <person name="Saif S."/>
            <person name="Shea T."/>
            <person name="Sykes S."/>
            <person name="Wortman J."/>
            <person name="Nusbaum C."/>
            <person name="Birren B."/>
        </authorList>
    </citation>
    <scope>NUCLEOTIDE SEQUENCE [LARGE SCALE GENOMIC DNA]</scope>
    <source>
        <strain evidence="2 3">CIP 110305</strain>
    </source>
</reference>
<keyword evidence="1" id="KW-0812">Transmembrane</keyword>
<sequence length="58" mass="7004">MSYKDNRFTFKFLGVFTVEIVKVTPHEVRKTLRLTAFILFVMILLVRLPAYIEAVRWW</sequence>
<dbReference type="PATRIC" id="fig|421052.3.peg.2110"/>
<accession>S3MWE5</accession>
<organism evidence="2 3">
    <name type="scientific">Acinetobacter rudis CIP 110305</name>
    <dbReference type="NCBI Taxonomy" id="421052"/>
    <lineage>
        <taxon>Bacteria</taxon>
        <taxon>Pseudomonadati</taxon>
        <taxon>Pseudomonadota</taxon>
        <taxon>Gammaproteobacteria</taxon>
        <taxon>Moraxellales</taxon>
        <taxon>Moraxellaceae</taxon>
        <taxon>Acinetobacter</taxon>
    </lineage>
</organism>
<name>S3MWE5_9GAMM</name>
<gene>
    <name evidence="2" type="ORF">F945_02160</name>
</gene>
<proteinExistence type="predicted"/>
<keyword evidence="1" id="KW-0472">Membrane</keyword>
<keyword evidence="3" id="KW-1185">Reference proteome</keyword>
<evidence type="ECO:0000313" key="3">
    <source>
        <dbReference type="Proteomes" id="UP000014568"/>
    </source>
</evidence>
<dbReference type="EMBL" id="ATGI01000030">
    <property type="protein sequence ID" value="EPF72110.1"/>
    <property type="molecule type" value="Genomic_DNA"/>
</dbReference>
<dbReference type="HOGENOM" id="CLU_210709_0_0_6"/>
<protein>
    <submittedName>
        <fullName evidence="2">Uncharacterized protein</fullName>
    </submittedName>
</protein>
<comment type="caution">
    <text evidence="2">The sequence shown here is derived from an EMBL/GenBank/DDBJ whole genome shotgun (WGS) entry which is preliminary data.</text>
</comment>
<dbReference type="Proteomes" id="UP000014568">
    <property type="component" value="Unassembled WGS sequence"/>
</dbReference>
<dbReference type="AlphaFoldDB" id="S3MWE5"/>